<feature type="region of interest" description="Disordered" evidence="1">
    <location>
        <begin position="411"/>
        <end position="465"/>
    </location>
</feature>
<dbReference type="EMBL" id="ML977026">
    <property type="protein sequence ID" value="KAF1950350.1"/>
    <property type="molecule type" value="Genomic_DNA"/>
</dbReference>
<feature type="compositionally biased region" description="Low complexity" evidence="1">
    <location>
        <begin position="299"/>
        <end position="308"/>
    </location>
</feature>
<organism evidence="2 3">
    <name type="scientific">Byssothecium circinans</name>
    <dbReference type="NCBI Taxonomy" id="147558"/>
    <lineage>
        <taxon>Eukaryota</taxon>
        <taxon>Fungi</taxon>
        <taxon>Dikarya</taxon>
        <taxon>Ascomycota</taxon>
        <taxon>Pezizomycotina</taxon>
        <taxon>Dothideomycetes</taxon>
        <taxon>Pleosporomycetidae</taxon>
        <taxon>Pleosporales</taxon>
        <taxon>Massarineae</taxon>
        <taxon>Massarinaceae</taxon>
        <taxon>Byssothecium</taxon>
    </lineage>
</organism>
<feature type="region of interest" description="Disordered" evidence="1">
    <location>
        <begin position="195"/>
        <end position="336"/>
    </location>
</feature>
<reference evidence="2" key="1">
    <citation type="journal article" date="2020" name="Stud. Mycol.">
        <title>101 Dothideomycetes genomes: a test case for predicting lifestyles and emergence of pathogens.</title>
        <authorList>
            <person name="Haridas S."/>
            <person name="Albert R."/>
            <person name="Binder M."/>
            <person name="Bloem J."/>
            <person name="Labutti K."/>
            <person name="Salamov A."/>
            <person name="Andreopoulos B."/>
            <person name="Baker S."/>
            <person name="Barry K."/>
            <person name="Bills G."/>
            <person name="Bluhm B."/>
            <person name="Cannon C."/>
            <person name="Castanera R."/>
            <person name="Culley D."/>
            <person name="Daum C."/>
            <person name="Ezra D."/>
            <person name="Gonzalez J."/>
            <person name="Henrissat B."/>
            <person name="Kuo A."/>
            <person name="Liang C."/>
            <person name="Lipzen A."/>
            <person name="Lutzoni F."/>
            <person name="Magnuson J."/>
            <person name="Mondo S."/>
            <person name="Nolan M."/>
            <person name="Ohm R."/>
            <person name="Pangilinan J."/>
            <person name="Park H.-J."/>
            <person name="Ramirez L."/>
            <person name="Alfaro M."/>
            <person name="Sun H."/>
            <person name="Tritt A."/>
            <person name="Yoshinaga Y."/>
            <person name="Zwiers L.-H."/>
            <person name="Turgeon B."/>
            <person name="Goodwin S."/>
            <person name="Spatafora J."/>
            <person name="Crous P."/>
            <person name="Grigoriev I."/>
        </authorList>
    </citation>
    <scope>NUCLEOTIDE SEQUENCE</scope>
    <source>
        <strain evidence="2">CBS 675.92</strain>
    </source>
</reference>
<keyword evidence="3" id="KW-1185">Reference proteome</keyword>
<proteinExistence type="predicted"/>
<feature type="compositionally biased region" description="Polar residues" evidence="1">
    <location>
        <begin position="240"/>
        <end position="251"/>
    </location>
</feature>
<evidence type="ECO:0000313" key="2">
    <source>
        <dbReference type="EMBL" id="KAF1950350.1"/>
    </source>
</evidence>
<sequence length="518" mass="56876">MNDHSNNTNLRLPSIAELVSSTLTSSSQSYAHGSSDAWPSLSQSQSQSQRVNAADSRCTPLAAALPLHHHDHGHDHHHEEPSKLPSWRAINHHPSQHTSTQPSSSSPSPFTPPSHEFPVNRCSPSRSPPRKPPSHPEATTTHGQPITAARQDSTISEATPNASPSSTISRPPTMATFSPYIVGTREFIRYPNHRDALAYPTTPPSSAPSPESRQRISPPATSRPGTSFERSTPRGRAFSDSKTTASPLSMPSSVLRRTRSSRLPAQSNMPPPPSPVSIVSGPSSSFPLLSQEPVPRNPPSNSSQHQPSAESSFTREHASPTPYRRRSPTPTPSLTNIEPPRCYYCKAVWEYTPSNINHVTDPATSKQQVLGEVVDSLLYDLKQRTESEDEQFLAWARQHWVELRYENSTVPCPPCPAAQERDKGRNKRKADSPDDAQVTSKLRRLSLPAESQLTPPPDPPSTLTQRQRMINVPTTSLTIPLPDYVGAILKLPGIRPYVDQDTDIMFSRPKSRTGEAPP</sequence>
<dbReference type="OrthoDB" id="10683178at2759"/>
<gene>
    <name evidence="2" type="ORF">CC80DRAFT_240258</name>
</gene>
<feature type="compositionally biased region" description="Polar residues" evidence="1">
    <location>
        <begin position="137"/>
        <end position="170"/>
    </location>
</feature>
<feature type="compositionally biased region" description="Basic and acidic residues" evidence="1">
    <location>
        <begin position="72"/>
        <end position="82"/>
    </location>
</feature>
<feature type="compositionally biased region" description="Polar residues" evidence="1">
    <location>
        <begin position="219"/>
        <end position="230"/>
    </location>
</feature>
<dbReference type="AlphaFoldDB" id="A0A6A5TDK4"/>
<dbReference type="Proteomes" id="UP000800035">
    <property type="component" value="Unassembled WGS sequence"/>
</dbReference>
<feature type="region of interest" description="Disordered" evidence="1">
    <location>
        <begin position="21"/>
        <end position="174"/>
    </location>
</feature>
<feature type="compositionally biased region" description="Low complexity" evidence="1">
    <location>
        <begin position="96"/>
        <end position="108"/>
    </location>
</feature>
<feature type="compositionally biased region" description="Low complexity" evidence="1">
    <location>
        <begin position="276"/>
        <end position="287"/>
    </location>
</feature>
<evidence type="ECO:0000313" key="3">
    <source>
        <dbReference type="Proteomes" id="UP000800035"/>
    </source>
</evidence>
<evidence type="ECO:0000256" key="1">
    <source>
        <dbReference type="SAM" id="MobiDB-lite"/>
    </source>
</evidence>
<protein>
    <submittedName>
        <fullName evidence="2">Uncharacterized protein</fullName>
    </submittedName>
</protein>
<accession>A0A6A5TDK4</accession>
<name>A0A6A5TDK4_9PLEO</name>